<evidence type="ECO:0000313" key="5">
    <source>
        <dbReference type="Proteomes" id="UP001322277"/>
    </source>
</evidence>
<evidence type="ECO:0000256" key="2">
    <source>
        <dbReference type="SAM" id="SignalP"/>
    </source>
</evidence>
<feature type="domain" description="CPAF-like PDZ" evidence="3">
    <location>
        <begin position="177"/>
        <end position="297"/>
    </location>
</feature>
<keyword evidence="2" id="KW-0732">Signal</keyword>
<feature type="signal peptide" evidence="2">
    <location>
        <begin position="1"/>
        <end position="19"/>
    </location>
</feature>
<dbReference type="PANTHER" id="PTHR37049:SF5">
    <property type="entry name" value="TAIL SPECIFIC PROTEASE DOMAIN-CONTAINING PROTEIN"/>
    <property type="match status" value="1"/>
</dbReference>
<reference evidence="5" key="1">
    <citation type="journal article" date="2023" name="bioRxiv">
        <title>Complete genome of the Medicago anthracnose fungus, Colletotrichum destructivum, reveals a mini-chromosome-like region within a core chromosome.</title>
        <authorList>
            <person name="Lapalu N."/>
            <person name="Simon A."/>
            <person name="Lu A."/>
            <person name="Plaumann P.-L."/>
            <person name="Amselem J."/>
            <person name="Pigne S."/>
            <person name="Auger A."/>
            <person name="Koch C."/>
            <person name="Dallery J.-F."/>
            <person name="O'Connell R.J."/>
        </authorList>
    </citation>
    <scope>NUCLEOTIDE SEQUENCE [LARGE SCALE GENOMIC DNA]</scope>
    <source>
        <strain evidence="5">CBS 520.97</strain>
    </source>
</reference>
<dbReference type="InterPro" id="IPR029045">
    <property type="entry name" value="ClpP/crotonase-like_dom_sf"/>
</dbReference>
<organism evidence="4 5">
    <name type="scientific">Colletotrichum destructivum</name>
    <dbReference type="NCBI Taxonomy" id="34406"/>
    <lineage>
        <taxon>Eukaryota</taxon>
        <taxon>Fungi</taxon>
        <taxon>Dikarya</taxon>
        <taxon>Ascomycota</taxon>
        <taxon>Pezizomycotina</taxon>
        <taxon>Sordariomycetes</taxon>
        <taxon>Hypocreomycetidae</taxon>
        <taxon>Glomerellales</taxon>
        <taxon>Glomerellaceae</taxon>
        <taxon>Colletotrichum</taxon>
        <taxon>Colletotrichum destructivum species complex</taxon>
    </lineage>
</organism>
<feature type="region of interest" description="Disordered" evidence="1">
    <location>
        <begin position="751"/>
        <end position="809"/>
    </location>
</feature>
<dbReference type="SUPFAM" id="SSF52096">
    <property type="entry name" value="ClpP/crotonase"/>
    <property type="match status" value="1"/>
</dbReference>
<dbReference type="Gene3D" id="3.90.226.10">
    <property type="entry name" value="2-enoyl-CoA Hydratase, Chain A, domain 1"/>
    <property type="match status" value="1"/>
</dbReference>
<proteinExistence type="predicted"/>
<feature type="region of interest" description="Disordered" evidence="1">
    <location>
        <begin position="339"/>
        <end position="359"/>
    </location>
</feature>
<accession>A0AAX4IKG8</accession>
<dbReference type="PANTHER" id="PTHR37049">
    <property type="entry name" value="PEPTIDASE S41 FAMILY PROTEIN"/>
    <property type="match status" value="1"/>
</dbReference>
<dbReference type="AlphaFoldDB" id="A0AAX4IKG8"/>
<dbReference type="KEGG" id="cdet:87945379"/>
<evidence type="ECO:0000313" key="4">
    <source>
        <dbReference type="EMBL" id="WQF83862.1"/>
    </source>
</evidence>
<keyword evidence="5" id="KW-1185">Reference proteome</keyword>
<dbReference type="InterPro" id="IPR052766">
    <property type="entry name" value="S41A_metabolite_peptidase"/>
</dbReference>
<feature type="compositionally biased region" description="Low complexity" evidence="1">
    <location>
        <begin position="342"/>
        <end position="352"/>
    </location>
</feature>
<protein>
    <submittedName>
        <fullName evidence="4">Tail specific protease, ClpP/crotonase-like domain superfamily</fullName>
    </submittedName>
</protein>
<sequence length="962" mass="106139">MLLGHYTVLLSLCCGLALARPSTRSPKELPRRQEVPIKTRPMCGQIVDEVNNGETKPFIQPYDGSLTRIGTNVFYAADAYECLMSVPFHQAPALRFIEYYNTTMQFQSNLAYLKNPPAGYQQPAFDFMGVLEELKHNVTAGVFKNQYDFEAMLQYLVYSVHDAHVSLYAGILSVFSYASPIPLVSASIDGKEAPKVYFADDIIGRRDNISNGVESTISAVSHINGEPVVEFLTRFAALQSVGMLEPHADWNELMGHPVQNVQRIFSIFSGSSTFYPGDILTFSFEDSSTPDWETNWLAIYNTAEYTGPLETPGDFYNFFVLGLLPDSYDEVPLPIVFRGPLGTETPPATGDTPTGGGTTEEPGAWYNRSYGAFPRTPDIQQDNLDDESVLTGYFYGDISTGVLSIPHFSQYGLEMGTFGLALAQFIEGAKEKRVSRIVIDLQKNFGGSTGIALLLFREFFPGIDPFAGSQRRSHELGNILGSAKTQYWQGLTAGKGEHLGLLADEWVIAARLNAETGRNFTSWEGEYEGPRRQNDDDFSLVVSHMNTASPRQDPQLTSSRYKERYDLKNPQFHEATFDGWRLTRYLDDSGEQTRTMWKPDDVVILTDGTCSSACALFLELAKTQAGARTVVVGGAPKPGPMQAASGSRGARLYTGDTLDKDFSWIREENEAIRRLLPHDRNETGIFVDYAAFNLRDQLREDDTSTPLQFRYVPADCRLYFTVDNVYNMTALWHDVAHAAFENPSLCVEGSTGYGSRDGRANAPPESSAVPAPVPRPAVEFTVDYDPSTDNGLPAGIATPRPSRHSGAKEAKPGLWGPCQFNGNTCAGTLVCQWVRYFCNAGGGRQEWTDLACVQRCQRLEGGDCVVDKSYDVKESAARASLVKRANVPQLTPGKVVRTKKTNLSLAPHPPQNPAHGSQRGPVFEYRRPPSNHPSLCNRLKNNGGAPFLVDRTPVDLPPSVGV</sequence>
<dbReference type="EMBL" id="CP137309">
    <property type="protein sequence ID" value="WQF83862.1"/>
    <property type="molecule type" value="Genomic_DNA"/>
</dbReference>
<name>A0AAX4IKG8_9PEZI</name>
<feature type="chain" id="PRO_5043915222" evidence="2">
    <location>
        <begin position="20"/>
        <end position="962"/>
    </location>
</feature>
<evidence type="ECO:0000259" key="3">
    <source>
        <dbReference type="Pfam" id="PF23658"/>
    </source>
</evidence>
<dbReference type="Proteomes" id="UP001322277">
    <property type="component" value="Chromosome 5"/>
</dbReference>
<dbReference type="GeneID" id="87945379"/>
<gene>
    <name evidence="4" type="ORF">CDEST_08876</name>
</gene>
<dbReference type="Pfam" id="PF23658">
    <property type="entry name" value="PDZ_CPAF_rel"/>
    <property type="match status" value="1"/>
</dbReference>
<dbReference type="RefSeq" id="XP_062781086.1">
    <property type="nucleotide sequence ID" value="XM_062925035.1"/>
</dbReference>
<evidence type="ECO:0000256" key="1">
    <source>
        <dbReference type="SAM" id="MobiDB-lite"/>
    </source>
</evidence>
<dbReference type="InterPro" id="IPR056186">
    <property type="entry name" value="PDZ_CPAF-rel"/>
</dbReference>